<dbReference type="InterPro" id="IPR017441">
    <property type="entry name" value="Protein_kinase_ATP_BS"/>
</dbReference>
<evidence type="ECO:0000259" key="5">
    <source>
        <dbReference type="PROSITE" id="PS50011"/>
    </source>
</evidence>
<keyword evidence="6" id="KW-0808">Transferase</keyword>
<keyword evidence="1 3" id="KW-0547">Nucleotide-binding</keyword>
<organism evidence="6 7">
    <name type="scientific">Archangium minus</name>
    <dbReference type="NCBI Taxonomy" id="83450"/>
    <lineage>
        <taxon>Bacteria</taxon>
        <taxon>Pseudomonadati</taxon>
        <taxon>Myxococcota</taxon>
        <taxon>Myxococcia</taxon>
        <taxon>Myxococcales</taxon>
        <taxon>Cystobacterineae</taxon>
        <taxon>Archangiaceae</taxon>
        <taxon>Archangium</taxon>
    </lineage>
</organism>
<dbReference type="InterPro" id="IPR000719">
    <property type="entry name" value="Prot_kinase_dom"/>
</dbReference>
<dbReference type="PANTHER" id="PTHR24348">
    <property type="entry name" value="SERINE/THREONINE-PROTEIN KINASE UNC-51-RELATED"/>
    <property type="match status" value="1"/>
</dbReference>
<dbReference type="GO" id="GO:0004674">
    <property type="term" value="F:protein serine/threonine kinase activity"/>
    <property type="evidence" value="ECO:0007669"/>
    <property type="project" value="UniProtKB-KW"/>
</dbReference>
<dbReference type="InterPro" id="IPR008271">
    <property type="entry name" value="Ser/Thr_kinase_AS"/>
</dbReference>
<proteinExistence type="predicted"/>
<evidence type="ECO:0000256" key="2">
    <source>
        <dbReference type="ARBA" id="ARBA00022840"/>
    </source>
</evidence>
<dbReference type="EMBL" id="CP043494">
    <property type="protein sequence ID" value="WNG50195.1"/>
    <property type="molecule type" value="Genomic_DNA"/>
</dbReference>
<keyword evidence="7" id="KW-1185">Reference proteome</keyword>
<gene>
    <name evidence="6" type="ORF">F0U60_43255</name>
</gene>
<evidence type="ECO:0000256" key="4">
    <source>
        <dbReference type="SAM" id="MobiDB-lite"/>
    </source>
</evidence>
<evidence type="ECO:0000256" key="1">
    <source>
        <dbReference type="ARBA" id="ARBA00022741"/>
    </source>
</evidence>
<feature type="compositionally biased region" description="Low complexity" evidence="4">
    <location>
        <begin position="413"/>
        <end position="422"/>
    </location>
</feature>
<sequence length="689" mass="74231">MDAVYHGGQEAGAFGAQLVLHEAGRLGLLGGGSVGWVYRLPETQEMVGGYRIVETLGSGSYGYVYKAEQAGCFYAVKILRGRLLNDRAKREIGILNHLDHPDVVRFFGCGYWPDPFVGHPYIVMEFAGDRTLETYASEENPSARKSARIVLDIGLTLGEVLRQGVMHRDLKPDNVIIRDGNARPLLIDFGVGTLMGAPALTRSRLPPGTLEFRAPEAWRFSRENDAGSYDYSPADELWALGVSFYWLLTDILPFGDREDEEGGGLAERILHQTPVAPHVLSPRVPRALAEICMRMLEKDPAARYGSVVEFCATLDAAMVEAEADASWDLPLFEPDSPHNRTTEEDPALVDVADSKRWLKRWLKKERRRGRKPPKKVPEAPAPEAEVLAAIPEEKMPAVAAMPAPELVPPPASQAPAPLQAPRATPPPTPPVSCRRSRFVTAAGFAVVALGAFLFATSLLPTGPGSAPLHTSSEAAHTRQAGPGREVAQSAKPLDPPSGEGAEPAMGSISAPVMITMHRKDTSEKTQEKTTKVLGRAAKAIGTGLVCNALAGCPTPQQVRPTPEPAPCPAGAVETMKTLGLDIGNQHPAYFPSPGAMYITVQEGDTTISLIGDWGKLPSRTLLSGRLIFGDGRVYGRLTEAKVPGGDTFKVCLEVRDEEGGRGAIRESNGGPESARIFSTVRVRAVSRFE</sequence>
<reference evidence="6 7" key="1">
    <citation type="submission" date="2019-08" db="EMBL/GenBank/DDBJ databases">
        <title>Archangium and Cystobacter genomes.</title>
        <authorList>
            <person name="Chen I.-C.K."/>
            <person name="Wielgoss S."/>
        </authorList>
    </citation>
    <scope>NUCLEOTIDE SEQUENCE [LARGE SCALE GENOMIC DNA]</scope>
    <source>
        <strain evidence="6 7">Cbm 6</strain>
    </source>
</reference>
<evidence type="ECO:0000313" key="6">
    <source>
        <dbReference type="EMBL" id="WNG50195.1"/>
    </source>
</evidence>
<protein>
    <submittedName>
        <fullName evidence="6">Serine/threonine protein kinase</fullName>
    </submittedName>
</protein>
<dbReference type="Gene3D" id="1.10.510.10">
    <property type="entry name" value="Transferase(Phosphotransferase) domain 1"/>
    <property type="match status" value="1"/>
</dbReference>
<dbReference type="CDD" id="cd14014">
    <property type="entry name" value="STKc_PknB_like"/>
    <property type="match status" value="1"/>
</dbReference>
<name>A0ABY9X490_9BACT</name>
<keyword evidence="2 3" id="KW-0067">ATP-binding</keyword>
<feature type="region of interest" description="Disordered" evidence="4">
    <location>
        <begin position="465"/>
        <end position="505"/>
    </location>
</feature>
<evidence type="ECO:0000313" key="7">
    <source>
        <dbReference type="Proteomes" id="UP001611383"/>
    </source>
</evidence>
<accession>A0ABY9X490</accession>
<keyword evidence="6" id="KW-0723">Serine/threonine-protein kinase</keyword>
<dbReference type="PROSITE" id="PS00107">
    <property type="entry name" value="PROTEIN_KINASE_ATP"/>
    <property type="match status" value="1"/>
</dbReference>
<feature type="compositionally biased region" description="Basic residues" evidence="4">
    <location>
        <begin position="364"/>
        <end position="374"/>
    </location>
</feature>
<dbReference type="SUPFAM" id="SSF56112">
    <property type="entry name" value="Protein kinase-like (PK-like)"/>
    <property type="match status" value="1"/>
</dbReference>
<dbReference type="SMART" id="SM00220">
    <property type="entry name" value="S_TKc"/>
    <property type="match status" value="1"/>
</dbReference>
<feature type="domain" description="Protein kinase" evidence="5">
    <location>
        <begin position="50"/>
        <end position="318"/>
    </location>
</feature>
<feature type="region of interest" description="Disordered" evidence="4">
    <location>
        <begin position="403"/>
        <end position="431"/>
    </location>
</feature>
<dbReference type="InterPro" id="IPR011009">
    <property type="entry name" value="Kinase-like_dom_sf"/>
</dbReference>
<dbReference type="PROSITE" id="PS00108">
    <property type="entry name" value="PROTEIN_KINASE_ST"/>
    <property type="match status" value="1"/>
</dbReference>
<dbReference type="PROSITE" id="PS50011">
    <property type="entry name" value="PROTEIN_KINASE_DOM"/>
    <property type="match status" value="1"/>
</dbReference>
<feature type="binding site" evidence="3">
    <location>
        <position position="77"/>
    </location>
    <ligand>
        <name>ATP</name>
        <dbReference type="ChEBI" id="CHEBI:30616"/>
    </ligand>
</feature>
<dbReference type="Proteomes" id="UP001611383">
    <property type="component" value="Chromosome"/>
</dbReference>
<keyword evidence="6" id="KW-0418">Kinase</keyword>
<dbReference type="Pfam" id="PF00069">
    <property type="entry name" value="Pkinase"/>
    <property type="match status" value="1"/>
</dbReference>
<dbReference type="PANTHER" id="PTHR24348:SF68">
    <property type="entry name" value="SERINE_THREONINE-PROTEIN KINASE ATG1C"/>
    <property type="match status" value="1"/>
</dbReference>
<feature type="region of interest" description="Disordered" evidence="4">
    <location>
        <begin position="364"/>
        <end position="384"/>
    </location>
</feature>
<dbReference type="InterPro" id="IPR045269">
    <property type="entry name" value="Atg1-like"/>
</dbReference>
<evidence type="ECO:0000256" key="3">
    <source>
        <dbReference type="PROSITE-ProRule" id="PRU10141"/>
    </source>
</evidence>